<dbReference type="AlphaFoldDB" id="V5WCT0"/>
<dbReference type="OrthoDB" id="9804010at2"/>
<dbReference type="PANTHER" id="PTHR34352">
    <property type="entry name" value="PROTEIN YHFA"/>
    <property type="match status" value="1"/>
</dbReference>
<gene>
    <name evidence="1" type="ORF">L21SP2_0138</name>
</gene>
<dbReference type="InterPro" id="IPR015946">
    <property type="entry name" value="KH_dom-like_a/b"/>
</dbReference>
<dbReference type="PANTHER" id="PTHR34352:SF1">
    <property type="entry name" value="PROTEIN YHFA"/>
    <property type="match status" value="1"/>
</dbReference>
<dbReference type="HOGENOM" id="CLU_114057_1_2_12"/>
<accession>V5WCT0</accession>
<dbReference type="KEGG" id="slr:L21SP2_0138"/>
<dbReference type="RefSeq" id="WP_024266515.1">
    <property type="nucleotide sequence ID" value="NC_023035.1"/>
</dbReference>
<dbReference type="Proteomes" id="UP000018680">
    <property type="component" value="Chromosome"/>
</dbReference>
<sequence length="151" mass="16342">MAKSTANWKGGMAFDLDLQGRTIPVDAVEKVGGKDYGPQPKGLMLSALAGCTGMDVTSILGKMKVPFEEFTLDIDGETSDSHPKVYTKIHITYAFTGDRSALDQKKILRAIDLSLNDYCGVSATLKHTADISFELRLNGEKAAEGRQGEEL</sequence>
<protein>
    <submittedName>
        <fullName evidence="1">OsmC/Ohr family protein</fullName>
    </submittedName>
</protein>
<dbReference type="eggNOG" id="COG1765">
    <property type="taxonomic scope" value="Bacteria"/>
</dbReference>
<keyword evidence="2" id="KW-1185">Reference proteome</keyword>
<reference evidence="1 2" key="1">
    <citation type="journal article" date="2015" name="Stand. Genomic Sci.">
        <title>Complete genome sequence and description of Salinispira pacifica gen. nov., sp. nov., a novel spirochaete isolated form a hypersaline microbial mat.</title>
        <authorList>
            <person name="Ben Hania W."/>
            <person name="Joseph M."/>
            <person name="Schumann P."/>
            <person name="Bunk B."/>
            <person name="Fiebig A."/>
            <person name="Sproer C."/>
            <person name="Klenk H.P."/>
            <person name="Fardeau M.L."/>
            <person name="Spring S."/>
        </authorList>
    </citation>
    <scope>NUCLEOTIDE SEQUENCE [LARGE SCALE GENOMIC DNA]</scope>
    <source>
        <strain evidence="1 2">L21-RPul-D2</strain>
    </source>
</reference>
<organism evidence="1 2">
    <name type="scientific">Salinispira pacifica</name>
    <dbReference type="NCBI Taxonomy" id="1307761"/>
    <lineage>
        <taxon>Bacteria</taxon>
        <taxon>Pseudomonadati</taxon>
        <taxon>Spirochaetota</taxon>
        <taxon>Spirochaetia</taxon>
        <taxon>Spirochaetales</taxon>
        <taxon>Spirochaetaceae</taxon>
        <taxon>Salinispira</taxon>
    </lineage>
</organism>
<dbReference type="Pfam" id="PF02566">
    <property type="entry name" value="OsmC"/>
    <property type="match status" value="1"/>
</dbReference>
<evidence type="ECO:0000313" key="2">
    <source>
        <dbReference type="Proteomes" id="UP000018680"/>
    </source>
</evidence>
<dbReference type="InterPro" id="IPR003718">
    <property type="entry name" value="OsmC/Ohr_fam"/>
</dbReference>
<proteinExistence type="predicted"/>
<evidence type="ECO:0000313" key="1">
    <source>
        <dbReference type="EMBL" id="AHC13582.1"/>
    </source>
</evidence>
<name>V5WCT0_9SPIO</name>
<dbReference type="InterPro" id="IPR036102">
    <property type="entry name" value="OsmC/Ohrsf"/>
</dbReference>
<dbReference type="Gene3D" id="3.30.300.20">
    <property type="match status" value="1"/>
</dbReference>
<dbReference type="EMBL" id="CP006939">
    <property type="protein sequence ID" value="AHC13582.1"/>
    <property type="molecule type" value="Genomic_DNA"/>
</dbReference>
<dbReference type="SUPFAM" id="SSF82784">
    <property type="entry name" value="OsmC-like"/>
    <property type="match status" value="1"/>
</dbReference>